<dbReference type="Proteomes" id="UP000283644">
    <property type="component" value="Unassembled WGS sequence"/>
</dbReference>
<feature type="domain" description="HTH luxR-type" evidence="4">
    <location>
        <begin position="475"/>
        <end position="540"/>
    </location>
</feature>
<dbReference type="InterPro" id="IPR016032">
    <property type="entry name" value="Sig_transdc_resp-reg_C-effctor"/>
</dbReference>
<dbReference type="AlphaFoldDB" id="A0A417XSF1"/>
<name>A0A417XSF1_9ACTN</name>
<keyword evidence="3" id="KW-0804">Transcription</keyword>
<dbReference type="OrthoDB" id="27092at2"/>
<comment type="caution">
    <text evidence="5">The sequence shown here is derived from an EMBL/GenBank/DDBJ whole genome shotgun (WGS) entry which is preliminary data.</text>
</comment>
<dbReference type="PROSITE" id="PS50043">
    <property type="entry name" value="HTH_LUXR_2"/>
    <property type="match status" value="1"/>
</dbReference>
<dbReference type="GO" id="GO:0003677">
    <property type="term" value="F:DNA binding"/>
    <property type="evidence" value="ECO:0007669"/>
    <property type="project" value="UniProtKB-KW"/>
</dbReference>
<dbReference type="GO" id="GO:0006355">
    <property type="term" value="P:regulation of DNA-templated transcription"/>
    <property type="evidence" value="ECO:0007669"/>
    <property type="project" value="InterPro"/>
</dbReference>
<reference evidence="5 6" key="1">
    <citation type="submission" date="2018-09" db="EMBL/GenBank/DDBJ databases">
        <title>Genome sequencing of Nocardioides immobilis CCTCC AB 2017083 for comparison to Nocardioides silvaticus.</title>
        <authorList>
            <person name="Li C."/>
            <person name="Wang G."/>
        </authorList>
    </citation>
    <scope>NUCLEOTIDE SEQUENCE [LARGE SCALE GENOMIC DNA]</scope>
    <source>
        <strain evidence="5 6">CCTCC AB 2017083</strain>
    </source>
</reference>
<evidence type="ECO:0000259" key="4">
    <source>
        <dbReference type="PROSITE" id="PS50043"/>
    </source>
</evidence>
<dbReference type="InterPro" id="IPR011990">
    <property type="entry name" value="TPR-like_helical_dom_sf"/>
</dbReference>
<keyword evidence="2" id="KW-0238">DNA-binding</keyword>
<dbReference type="Gene3D" id="1.10.10.10">
    <property type="entry name" value="Winged helix-like DNA-binding domain superfamily/Winged helix DNA-binding domain"/>
    <property type="match status" value="1"/>
</dbReference>
<dbReference type="PANTHER" id="PTHR44688:SF16">
    <property type="entry name" value="DNA-BINDING TRANSCRIPTIONAL ACTIVATOR DEVR_DOSR"/>
    <property type="match status" value="1"/>
</dbReference>
<dbReference type="Pfam" id="PF00196">
    <property type="entry name" value="GerE"/>
    <property type="match status" value="1"/>
</dbReference>
<gene>
    <name evidence="5" type="ORF">D0Z08_30705</name>
</gene>
<evidence type="ECO:0000256" key="3">
    <source>
        <dbReference type="ARBA" id="ARBA00023163"/>
    </source>
</evidence>
<dbReference type="InterPro" id="IPR000792">
    <property type="entry name" value="Tscrpt_reg_LuxR_C"/>
</dbReference>
<evidence type="ECO:0000313" key="5">
    <source>
        <dbReference type="EMBL" id="RHW23246.1"/>
    </source>
</evidence>
<accession>A0A417XSF1</accession>
<evidence type="ECO:0000256" key="1">
    <source>
        <dbReference type="ARBA" id="ARBA00023015"/>
    </source>
</evidence>
<dbReference type="SUPFAM" id="SSF48452">
    <property type="entry name" value="TPR-like"/>
    <property type="match status" value="1"/>
</dbReference>
<evidence type="ECO:0000313" key="6">
    <source>
        <dbReference type="Proteomes" id="UP000283644"/>
    </source>
</evidence>
<protein>
    <submittedName>
        <fullName evidence="5">LuxR family transcriptional regulator</fullName>
    </submittedName>
</protein>
<organism evidence="5 6">
    <name type="scientific">Nocardioides immobilis</name>
    <dbReference type="NCBI Taxonomy" id="2049295"/>
    <lineage>
        <taxon>Bacteria</taxon>
        <taxon>Bacillati</taxon>
        <taxon>Actinomycetota</taxon>
        <taxon>Actinomycetes</taxon>
        <taxon>Propionibacteriales</taxon>
        <taxon>Nocardioidaceae</taxon>
        <taxon>Nocardioides</taxon>
    </lineage>
</organism>
<dbReference type="RefSeq" id="WP_118929087.1">
    <property type="nucleotide sequence ID" value="NZ_QXGH01000052.1"/>
</dbReference>
<dbReference type="PANTHER" id="PTHR44688">
    <property type="entry name" value="DNA-BINDING TRANSCRIPTIONAL ACTIVATOR DEVR_DOSR"/>
    <property type="match status" value="1"/>
</dbReference>
<dbReference type="CDD" id="cd06170">
    <property type="entry name" value="LuxR_C_like"/>
    <property type="match status" value="1"/>
</dbReference>
<dbReference type="InterPro" id="IPR036388">
    <property type="entry name" value="WH-like_DNA-bd_sf"/>
</dbReference>
<sequence>MSVLDDLHRAREAYERRDWVKAYRVLSDQDESDLSGDDFTALATTAFLLGRRNDTVQALQRAYRDYLEHGDVLGAVRAAYRLVATLWQDGEVAIGSGWLARAERLLDDHGEDVVERGYLLERATMRHIMRGEFGEAVATAPKVTEYGRRFADAELTALGVHTEGRLMIFSGRVADGLRFLDEAMVGVLAGEVSAISSGVIYCSSIEACQEISDLGRAAEWTHALTTWCDTQPGLVAFTGQCAVHRGQLMRLHGAYQDALAELERAADRYAAAGGNPAAGQAHYERAEVLRLLGEYAGAQAAYDRCEEYGHPGQPGRALLWLGRQRVGTAVPIVRRLLAERQDPVHRSQVLPAAVEVLVASGELEDAAALADQLREFGTAFDCSALRATGDYATALVALARGESETALMAARRGAEKWAELAAPYEVARCRVLAGRTLRLLGDEESAADELTVARRAFAELRAGPAEREVAELLGDTSVPAGLSPRELEVLRLVAAGRSNPEIAAELVLSEKTVARHLSNIFAKLDVGSRTAAAAFAYEHDLA</sequence>
<dbReference type="SMART" id="SM00421">
    <property type="entry name" value="HTH_LUXR"/>
    <property type="match status" value="1"/>
</dbReference>
<keyword evidence="6" id="KW-1185">Reference proteome</keyword>
<dbReference type="PRINTS" id="PR00038">
    <property type="entry name" value="HTHLUXR"/>
</dbReference>
<dbReference type="PROSITE" id="PS00622">
    <property type="entry name" value="HTH_LUXR_1"/>
    <property type="match status" value="1"/>
</dbReference>
<proteinExistence type="predicted"/>
<keyword evidence="1" id="KW-0805">Transcription regulation</keyword>
<dbReference type="SUPFAM" id="SSF46894">
    <property type="entry name" value="C-terminal effector domain of the bipartite response regulators"/>
    <property type="match status" value="1"/>
</dbReference>
<evidence type="ECO:0000256" key="2">
    <source>
        <dbReference type="ARBA" id="ARBA00023125"/>
    </source>
</evidence>
<dbReference type="EMBL" id="QXGH01000052">
    <property type="protein sequence ID" value="RHW23246.1"/>
    <property type="molecule type" value="Genomic_DNA"/>
</dbReference>
<dbReference type="Gene3D" id="1.25.40.10">
    <property type="entry name" value="Tetratricopeptide repeat domain"/>
    <property type="match status" value="1"/>
</dbReference>